<sequence length="389" mass="42441">MPLALALKQLADRSEPSGFAMKDRRARALPLLPLPTPNIPQCEMNLQHPITSVDQQPRAVTQTLDGTTETGPVRRCRNLVRSITAVLCCVITFSASHAAEPTTHGFLACGGATYIVDGNGNKTWTYPHATRDGYVLENGNIVLTLNKGKRYSGGAVVEITPDGTETLIWKGTQSEVNSAQPTADGTFVITEAGTNPRLIEVDRSGAVRVEFPLACQKENHHMQTRMARKLADGTYLAPHLFDFAVFHYDAKGRVLGQLDTTVSGDTEHAIHTWPFTAIRHGDGQTLVCCTHGNRVVDFDASGKIVWQLTNDDLPGPWLQDPCGSQVLPNGNVVITSYAGGRKDPAAPKMFEVTRDKQVVWKYTDGKKVGIHHFQILDTNGEKLTGLPLK</sequence>
<dbReference type="SUPFAM" id="SSF63829">
    <property type="entry name" value="Calcium-dependent phosphotriesterase"/>
    <property type="match status" value="1"/>
</dbReference>
<dbReference type="Gene3D" id="2.130.10.10">
    <property type="entry name" value="YVTN repeat-like/Quinoprotein amine dehydrogenase"/>
    <property type="match status" value="1"/>
</dbReference>
<evidence type="ECO:0000313" key="2">
    <source>
        <dbReference type="Proteomes" id="UP000318081"/>
    </source>
</evidence>
<dbReference type="EMBL" id="CP036432">
    <property type="protein sequence ID" value="QDV86481.1"/>
    <property type="molecule type" value="Genomic_DNA"/>
</dbReference>
<evidence type="ECO:0008006" key="3">
    <source>
        <dbReference type="Google" id="ProtNLM"/>
    </source>
</evidence>
<evidence type="ECO:0000313" key="1">
    <source>
        <dbReference type="EMBL" id="QDV86481.1"/>
    </source>
</evidence>
<dbReference type="PANTHER" id="PTHR35340">
    <property type="entry name" value="PQQ ENZYME REPEAT PROTEIN-RELATED"/>
    <property type="match status" value="1"/>
</dbReference>
<reference evidence="1 2" key="1">
    <citation type="submission" date="2019-02" db="EMBL/GenBank/DDBJ databases">
        <title>Deep-cultivation of Planctomycetes and their phenomic and genomic characterization uncovers novel biology.</title>
        <authorList>
            <person name="Wiegand S."/>
            <person name="Jogler M."/>
            <person name="Boedeker C."/>
            <person name="Pinto D."/>
            <person name="Vollmers J."/>
            <person name="Rivas-Marin E."/>
            <person name="Kohn T."/>
            <person name="Peeters S.H."/>
            <person name="Heuer A."/>
            <person name="Rast P."/>
            <person name="Oberbeckmann S."/>
            <person name="Bunk B."/>
            <person name="Jeske O."/>
            <person name="Meyerdierks A."/>
            <person name="Storesund J.E."/>
            <person name="Kallscheuer N."/>
            <person name="Luecker S."/>
            <person name="Lage O.M."/>
            <person name="Pohl T."/>
            <person name="Merkel B.J."/>
            <person name="Hornburger P."/>
            <person name="Mueller R.-W."/>
            <person name="Bruemmer F."/>
            <person name="Labrenz M."/>
            <person name="Spormann A.M."/>
            <person name="Op den Camp H."/>
            <person name="Overmann J."/>
            <person name="Amann R."/>
            <person name="Jetten M.S.M."/>
            <person name="Mascher T."/>
            <person name="Medema M.H."/>
            <person name="Devos D.P."/>
            <person name="Kaster A.-K."/>
            <person name="Ovreas L."/>
            <person name="Rohde M."/>
            <person name="Galperin M.Y."/>
            <person name="Jogler C."/>
        </authorList>
    </citation>
    <scope>NUCLEOTIDE SEQUENCE [LARGE SCALE GENOMIC DNA]</scope>
    <source>
        <strain evidence="1 2">TBK1r</strain>
    </source>
</reference>
<name>A0ABX5XYX9_9BACT</name>
<proteinExistence type="predicted"/>
<organism evidence="1 2">
    <name type="scientific">Stieleria magnilauensis</name>
    <dbReference type="NCBI Taxonomy" id="2527963"/>
    <lineage>
        <taxon>Bacteria</taxon>
        <taxon>Pseudomonadati</taxon>
        <taxon>Planctomycetota</taxon>
        <taxon>Planctomycetia</taxon>
        <taxon>Pirellulales</taxon>
        <taxon>Pirellulaceae</taxon>
        <taxon>Stieleria</taxon>
    </lineage>
</organism>
<dbReference type="Proteomes" id="UP000318081">
    <property type="component" value="Chromosome"/>
</dbReference>
<gene>
    <name evidence="1" type="ORF">TBK1r_55000</name>
</gene>
<dbReference type="InterPro" id="IPR015943">
    <property type="entry name" value="WD40/YVTN_repeat-like_dom_sf"/>
</dbReference>
<dbReference type="PANTHER" id="PTHR35340:SF5">
    <property type="entry name" value="ASST-DOMAIN-CONTAINING PROTEIN"/>
    <property type="match status" value="1"/>
</dbReference>
<keyword evidence="2" id="KW-1185">Reference proteome</keyword>
<dbReference type="InterPro" id="IPR053143">
    <property type="entry name" value="Arylsulfate_ST"/>
</dbReference>
<accession>A0ABX5XYX9</accession>
<protein>
    <recommendedName>
        <fullName evidence="3">Arylsulfotransferase (ASST)</fullName>
    </recommendedName>
</protein>